<evidence type="ECO:0000256" key="2">
    <source>
        <dbReference type="ARBA" id="ARBA00022490"/>
    </source>
</evidence>
<evidence type="ECO:0000256" key="4">
    <source>
        <dbReference type="ARBA" id="ARBA00023012"/>
    </source>
</evidence>
<dbReference type="GO" id="GO:0006355">
    <property type="term" value="P:regulation of DNA-templated transcription"/>
    <property type="evidence" value="ECO:0007669"/>
    <property type="project" value="InterPro"/>
</dbReference>
<evidence type="ECO:0000256" key="3">
    <source>
        <dbReference type="ARBA" id="ARBA00022553"/>
    </source>
</evidence>
<evidence type="ECO:0000256" key="9">
    <source>
        <dbReference type="PROSITE-ProRule" id="PRU01091"/>
    </source>
</evidence>
<dbReference type="KEGG" id="pxi:J5O05_15890"/>
<dbReference type="GO" id="GO:0005829">
    <property type="term" value="C:cytosol"/>
    <property type="evidence" value="ECO:0007669"/>
    <property type="project" value="TreeGrafter"/>
</dbReference>
<feature type="domain" description="OmpR/PhoB-type" evidence="11">
    <location>
        <begin position="126"/>
        <end position="225"/>
    </location>
</feature>
<dbReference type="GO" id="GO:0000156">
    <property type="term" value="F:phosphorelay response regulator activity"/>
    <property type="evidence" value="ECO:0007669"/>
    <property type="project" value="TreeGrafter"/>
</dbReference>
<keyword evidence="2" id="KW-0963">Cytoplasm</keyword>
<organism evidence="12 13">
    <name type="scientific">Pseudoalteromonas xiamenensis</name>
    <dbReference type="NCBI Taxonomy" id="882626"/>
    <lineage>
        <taxon>Bacteria</taxon>
        <taxon>Pseudomonadati</taxon>
        <taxon>Pseudomonadota</taxon>
        <taxon>Gammaproteobacteria</taxon>
        <taxon>Alteromonadales</taxon>
        <taxon>Pseudoalteromonadaceae</taxon>
        <taxon>Pseudoalteromonas</taxon>
    </lineage>
</organism>
<keyword evidence="7" id="KW-0804">Transcription</keyword>
<name>A0A975DG62_9GAMM</name>
<dbReference type="InterPro" id="IPR011006">
    <property type="entry name" value="CheY-like_superfamily"/>
</dbReference>
<accession>A0A975DG62</accession>
<evidence type="ECO:0000256" key="1">
    <source>
        <dbReference type="ARBA" id="ARBA00004496"/>
    </source>
</evidence>
<dbReference type="FunFam" id="1.10.10.10:FF:000099">
    <property type="entry name" value="Two-component system response regulator TorR"/>
    <property type="match status" value="1"/>
</dbReference>
<evidence type="ECO:0000313" key="12">
    <source>
        <dbReference type="EMBL" id="QTH71251.1"/>
    </source>
</evidence>
<keyword evidence="5" id="KW-0805">Transcription regulation</keyword>
<dbReference type="AlphaFoldDB" id="A0A975DG62"/>
<dbReference type="Gene3D" id="3.40.50.2300">
    <property type="match status" value="1"/>
</dbReference>
<evidence type="ECO:0000256" key="6">
    <source>
        <dbReference type="ARBA" id="ARBA00023125"/>
    </source>
</evidence>
<dbReference type="GO" id="GO:0032993">
    <property type="term" value="C:protein-DNA complex"/>
    <property type="evidence" value="ECO:0007669"/>
    <property type="project" value="TreeGrafter"/>
</dbReference>
<dbReference type="SUPFAM" id="SSF52172">
    <property type="entry name" value="CheY-like"/>
    <property type="match status" value="1"/>
</dbReference>
<feature type="DNA-binding region" description="OmpR/PhoB-type" evidence="9">
    <location>
        <begin position="126"/>
        <end position="225"/>
    </location>
</feature>
<dbReference type="RefSeq" id="WP_208842892.1">
    <property type="nucleotide sequence ID" value="NZ_CP072133.1"/>
</dbReference>
<reference evidence="12" key="1">
    <citation type="submission" date="2021-03" db="EMBL/GenBank/DDBJ databases">
        <title>Complete Genome of Pseudoalteromonas xiamenensis STKMTI.2, a new potential marine bacterium producing anti-Vibrio compounds.</title>
        <authorList>
            <person name="Handayani D.P."/>
            <person name="Isnansetyo A."/>
            <person name="Istiqomah I."/>
            <person name="Jumina J."/>
        </authorList>
    </citation>
    <scope>NUCLEOTIDE SEQUENCE</scope>
    <source>
        <strain evidence="12">STKMTI.2</strain>
    </source>
</reference>
<dbReference type="Pfam" id="PF00486">
    <property type="entry name" value="Trans_reg_C"/>
    <property type="match status" value="1"/>
</dbReference>
<dbReference type="Gene3D" id="6.10.250.690">
    <property type="match status" value="1"/>
</dbReference>
<dbReference type="GO" id="GO:0000976">
    <property type="term" value="F:transcription cis-regulatory region binding"/>
    <property type="evidence" value="ECO:0007669"/>
    <property type="project" value="TreeGrafter"/>
</dbReference>
<dbReference type="SMART" id="SM00862">
    <property type="entry name" value="Trans_reg_C"/>
    <property type="match status" value="1"/>
</dbReference>
<dbReference type="InterPro" id="IPR036388">
    <property type="entry name" value="WH-like_DNA-bd_sf"/>
</dbReference>
<dbReference type="Pfam" id="PF00072">
    <property type="entry name" value="Response_reg"/>
    <property type="match status" value="1"/>
</dbReference>
<dbReference type="Gene3D" id="1.10.10.10">
    <property type="entry name" value="Winged helix-like DNA-binding domain superfamily/Winged helix DNA-binding domain"/>
    <property type="match status" value="1"/>
</dbReference>
<gene>
    <name evidence="12" type="ORF">J5O05_15890</name>
</gene>
<dbReference type="PANTHER" id="PTHR48111:SF47">
    <property type="entry name" value="TRANSCRIPTIONAL REGULATORY PROTEIN RSTA"/>
    <property type="match status" value="1"/>
</dbReference>
<dbReference type="Proteomes" id="UP000664904">
    <property type="component" value="Chromosome"/>
</dbReference>
<dbReference type="CDD" id="cd00383">
    <property type="entry name" value="trans_reg_C"/>
    <property type="match status" value="1"/>
</dbReference>
<dbReference type="PANTHER" id="PTHR48111">
    <property type="entry name" value="REGULATOR OF RPOS"/>
    <property type="match status" value="1"/>
</dbReference>
<dbReference type="PROSITE" id="PS51755">
    <property type="entry name" value="OMPR_PHOB"/>
    <property type="match status" value="1"/>
</dbReference>
<dbReference type="PROSITE" id="PS50110">
    <property type="entry name" value="RESPONSE_REGULATORY"/>
    <property type="match status" value="1"/>
</dbReference>
<dbReference type="SMART" id="SM00448">
    <property type="entry name" value="REC"/>
    <property type="match status" value="1"/>
</dbReference>
<feature type="modified residue" description="4-aspartylphosphate" evidence="8">
    <location>
        <position position="52"/>
    </location>
</feature>
<protein>
    <submittedName>
        <fullName evidence="12">Response regulator</fullName>
    </submittedName>
</protein>
<dbReference type="EMBL" id="CP072133">
    <property type="protein sequence ID" value="QTH71251.1"/>
    <property type="molecule type" value="Genomic_DNA"/>
</dbReference>
<comment type="subcellular location">
    <subcellularLocation>
        <location evidence="1">Cytoplasm</location>
    </subcellularLocation>
</comment>
<feature type="domain" description="Response regulatory" evidence="10">
    <location>
        <begin position="3"/>
        <end position="116"/>
    </location>
</feature>
<dbReference type="InterPro" id="IPR001867">
    <property type="entry name" value="OmpR/PhoB-type_DNA-bd"/>
</dbReference>
<evidence type="ECO:0000313" key="13">
    <source>
        <dbReference type="Proteomes" id="UP000664904"/>
    </source>
</evidence>
<evidence type="ECO:0000256" key="5">
    <source>
        <dbReference type="ARBA" id="ARBA00023015"/>
    </source>
</evidence>
<proteinExistence type="predicted"/>
<evidence type="ECO:0000259" key="11">
    <source>
        <dbReference type="PROSITE" id="PS51755"/>
    </source>
</evidence>
<sequence>MAKILLVEDDHRLASLTSDFLKENGHEVRTVDNGNAAINQIIRMQPELVILDVMLPDIDGFTVCKHIRPNYSGPVLFLTAKDNNFDQVKGLELGGDDYVVKPAEPYVLLARVGALLRRAHTAQSDTSVIELGVLRLVHQARQVYLGDTNIELTTQEYDLLWLLASNAGQVLKRDDIYMRVLGREYDGLDRSIDIRVCKLRRKLGDNLTNPQRLVTVWGKGYMCTTTAWENVTL</sequence>
<dbReference type="InterPro" id="IPR001789">
    <property type="entry name" value="Sig_transdc_resp-reg_receiver"/>
</dbReference>
<keyword evidence="3 8" id="KW-0597">Phosphoprotein</keyword>
<evidence type="ECO:0000256" key="7">
    <source>
        <dbReference type="ARBA" id="ARBA00023163"/>
    </source>
</evidence>
<evidence type="ECO:0000256" key="8">
    <source>
        <dbReference type="PROSITE-ProRule" id="PRU00169"/>
    </source>
</evidence>
<keyword evidence="4" id="KW-0902">Two-component regulatory system</keyword>
<dbReference type="InterPro" id="IPR039420">
    <property type="entry name" value="WalR-like"/>
</dbReference>
<dbReference type="FunFam" id="3.40.50.2300:FF:000001">
    <property type="entry name" value="DNA-binding response regulator PhoB"/>
    <property type="match status" value="1"/>
</dbReference>
<keyword evidence="6 9" id="KW-0238">DNA-binding</keyword>
<keyword evidence="13" id="KW-1185">Reference proteome</keyword>
<evidence type="ECO:0000259" key="10">
    <source>
        <dbReference type="PROSITE" id="PS50110"/>
    </source>
</evidence>